<dbReference type="Pfam" id="PF12937">
    <property type="entry name" value="F-box-like"/>
    <property type="match status" value="1"/>
</dbReference>
<gene>
    <name evidence="2" type="ORF">BJ875DRAFT_460054</name>
</gene>
<organism evidence="2 3">
    <name type="scientific">Amylocarpus encephaloides</name>
    <dbReference type="NCBI Taxonomy" id="45428"/>
    <lineage>
        <taxon>Eukaryota</taxon>
        <taxon>Fungi</taxon>
        <taxon>Dikarya</taxon>
        <taxon>Ascomycota</taxon>
        <taxon>Pezizomycotina</taxon>
        <taxon>Leotiomycetes</taxon>
        <taxon>Helotiales</taxon>
        <taxon>Helotiales incertae sedis</taxon>
        <taxon>Amylocarpus</taxon>
    </lineage>
</organism>
<dbReference type="Proteomes" id="UP000824998">
    <property type="component" value="Unassembled WGS sequence"/>
</dbReference>
<feature type="domain" description="F-box" evidence="1">
    <location>
        <begin position="1"/>
        <end position="43"/>
    </location>
</feature>
<sequence>MDTLPTEIVLQILHQLPSSSLSNIRLTSRGLEVLAFPLLFSHIPKWLDPKHSHQQVLAIAHDAYNRPAVMWSPWGMGTGWRGGGCLEAGLLEGAYEGGIRGW</sequence>
<protein>
    <recommendedName>
        <fullName evidence="1">F-box domain-containing protein</fullName>
    </recommendedName>
</protein>
<dbReference type="AlphaFoldDB" id="A0A9P7YL86"/>
<keyword evidence="3" id="KW-1185">Reference proteome</keyword>
<reference evidence="2" key="1">
    <citation type="journal article" date="2021" name="IMA Fungus">
        <title>Genomic characterization of three marine fungi, including Emericellopsis atlantica sp. nov. with signatures of a generalist lifestyle and marine biomass degradation.</title>
        <authorList>
            <person name="Hagestad O.C."/>
            <person name="Hou L."/>
            <person name="Andersen J.H."/>
            <person name="Hansen E.H."/>
            <person name="Altermark B."/>
            <person name="Li C."/>
            <person name="Kuhnert E."/>
            <person name="Cox R.J."/>
            <person name="Crous P.W."/>
            <person name="Spatafora J.W."/>
            <person name="Lail K."/>
            <person name="Amirebrahimi M."/>
            <person name="Lipzen A."/>
            <person name="Pangilinan J."/>
            <person name="Andreopoulos W."/>
            <person name="Hayes R.D."/>
            <person name="Ng V."/>
            <person name="Grigoriev I.V."/>
            <person name="Jackson S.A."/>
            <person name="Sutton T.D.S."/>
            <person name="Dobson A.D.W."/>
            <person name="Rama T."/>
        </authorList>
    </citation>
    <scope>NUCLEOTIDE SEQUENCE</scope>
    <source>
        <strain evidence="2">TRa018bII</strain>
    </source>
</reference>
<evidence type="ECO:0000259" key="1">
    <source>
        <dbReference type="PROSITE" id="PS50181"/>
    </source>
</evidence>
<dbReference type="EMBL" id="MU251443">
    <property type="protein sequence ID" value="KAG9235068.1"/>
    <property type="molecule type" value="Genomic_DNA"/>
</dbReference>
<dbReference type="PROSITE" id="PS50181">
    <property type="entry name" value="FBOX"/>
    <property type="match status" value="1"/>
</dbReference>
<evidence type="ECO:0000313" key="2">
    <source>
        <dbReference type="EMBL" id="KAG9235068.1"/>
    </source>
</evidence>
<proteinExistence type="predicted"/>
<comment type="caution">
    <text evidence="2">The sequence shown here is derived from an EMBL/GenBank/DDBJ whole genome shotgun (WGS) entry which is preliminary data.</text>
</comment>
<accession>A0A9P7YL86</accession>
<dbReference type="InterPro" id="IPR036047">
    <property type="entry name" value="F-box-like_dom_sf"/>
</dbReference>
<evidence type="ECO:0000313" key="3">
    <source>
        <dbReference type="Proteomes" id="UP000824998"/>
    </source>
</evidence>
<name>A0A9P7YL86_9HELO</name>
<dbReference type="OrthoDB" id="4986826at2759"/>
<dbReference type="InterPro" id="IPR001810">
    <property type="entry name" value="F-box_dom"/>
</dbReference>
<dbReference type="SUPFAM" id="SSF81383">
    <property type="entry name" value="F-box domain"/>
    <property type="match status" value="1"/>
</dbReference>